<dbReference type="InterPro" id="IPR002921">
    <property type="entry name" value="Fungal_lipase-type"/>
</dbReference>
<feature type="domain" description="Fungal lipase-type" evidence="1">
    <location>
        <begin position="134"/>
        <end position="157"/>
    </location>
</feature>
<dbReference type="Proteomes" id="UP000663881">
    <property type="component" value="Unassembled WGS sequence"/>
</dbReference>
<organism evidence="2 4">
    <name type="scientific">Adineta steineri</name>
    <dbReference type="NCBI Taxonomy" id="433720"/>
    <lineage>
        <taxon>Eukaryota</taxon>
        <taxon>Metazoa</taxon>
        <taxon>Spiralia</taxon>
        <taxon>Gnathifera</taxon>
        <taxon>Rotifera</taxon>
        <taxon>Eurotatoria</taxon>
        <taxon>Bdelloidea</taxon>
        <taxon>Adinetida</taxon>
        <taxon>Adinetidae</taxon>
        <taxon>Adineta</taxon>
    </lineage>
</organism>
<name>A0A814YEQ5_9BILA</name>
<proteinExistence type="predicted"/>
<dbReference type="GO" id="GO:0006629">
    <property type="term" value="P:lipid metabolic process"/>
    <property type="evidence" value="ECO:0007669"/>
    <property type="project" value="InterPro"/>
</dbReference>
<dbReference type="InterPro" id="IPR029058">
    <property type="entry name" value="AB_hydrolase_fold"/>
</dbReference>
<dbReference type="EMBL" id="CAJNON010000376">
    <property type="protein sequence ID" value="CAF1228410.1"/>
    <property type="molecule type" value="Genomic_DNA"/>
</dbReference>
<protein>
    <recommendedName>
        <fullName evidence="1">Fungal lipase-type domain-containing protein</fullName>
    </recommendedName>
</protein>
<sequence length="172" mass="19545">MNSTCDQCKLIVTKRLTYEDAIFTSEPNVTHYEYAMMSSHVYEPNKPFLHDWKVINHNLPHKNGLAFTIYMNTKRQQLVVSARGTIVTNLSSILDNILTDIRLFLSTQNIDTFDTARLSLFSDESIIIPHPDSHKYSVSFTGHSLGAALAECFACHYQAYAITFDSLEQVGY</sequence>
<gene>
    <name evidence="3" type="ORF">OKA104_LOCUS24126</name>
    <name evidence="2" type="ORF">VCS650_LOCUS27111</name>
</gene>
<dbReference type="Gene3D" id="3.40.50.1820">
    <property type="entry name" value="alpha/beta hydrolase"/>
    <property type="match status" value="1"/>
</dbReference>
<evidence type="ECO:0000259" key="1">
    <source>
        <dbReference type="Pfam" id="PF01764"/>
    </source>
</evidence>
<dbReference type="Proteomes" id="UP000663891">
    <property type="component" value="Unassembled WGS sequence"/>
</dbReference>
<accession>A0A814YEQ5</accession>
<dbReference type="Pfam" id="PF01764">
    <property type="entry name" value="Lipase_3"/>
    <property type="match status" value="1"/>
</dbReference>
<dbReference type="SUPFAM" id="SSF53474">
    <property type="entry name" value="alpha/beta-Hydrolases"/>
    <property type="match status" value="1"/>
</dbReference>
<reference evidence="2" key="1">
    <citation type="submission" date="2021-02" db="EMBL/GenBank/DDBJ databases">
        <authorList>
            <person name="Nowell W R."/>
        </authorList>
    </citation>
    <scope>NUCLEOTIDE SEQUENCE</scope>
</reference>
<comment type="caution">
    <text evidence="2">The sequence shown here is derived from an EMBL/GenBank/DDBJ whole genome shotgun (WGS) entry which is preliminary data.</text>
</comment>
<evidence type="ECO:0000313" key="3">
    <source>
        <dbReference type="EMBL" id="CAF3899870.1"/>
    </source>
</evidence>
<dbReference type="EMBL" id="CAJOAY010001899">
    <property type="protein sequence ID" value="CAF3899870.1"/>
    <property type="molecule type" value="Genomic_DNA"/>
</dbReference>
<evidence type="ECO:0000313" key="4">
    <source>
        <dbReference type="Proteomes" id="UP000663891"/>
    </source>
</evidence>
<evidence type="ECO:0000313" key="2">
    <source>
        <dbReference type="EMBL" id="CAF1228410.1"/>
    </source>
</evidence>
<dbReference type="AlphaFoldDB" id="A0A814YEQ5"/>
<dbReference type="OrthoDB" id="239042at2759"/>